<protein>
    <submittedName>
        <fullName evidence="2">FLYWCH-type domain-containing protein</fullName>
    </submittedName>
</protein>
<evidence type="ECO:0000313" key="2">
    <source>
        <dbReference type="WBParaSite" id="ACRNAN_scaffold16960.g7467.t1"/>
    </source>
</evidence>
<dbReference type="Proteomes" id="UP000887540">
    <property type="component" value="Unplaced"/>
</dbReference>
<dbReference type="Gene3D" id="2.20.25.240">
    <property type="match status" value="1"/>
</dbReference>
<organism evidence="1 2">
    <name type="scientific">Acrobeloides nanus</name>
    <dbReference type="NCBI Taxonomy" id="290746"/>
    <lineage>
        <taxon>Eukaryota</taxon>
        <taxon>Metazoa</taxon>
        <taxon>Ecdysozoa</taxon>
        <taxon>Nematoda</taxon>
        <taxon>Chromadorea</taxon>
        <taxon>Rhabditida</taxon>
        <taxon>Tylenchina</taxon>
        <taxon>Cephalobomorpha</taxon>
        <taxon>Cephaloboidea</taxon>
        <taxon>Cephalobidae</taxon>
        <taxon>Acrobeloides</taxon>
    </lineage>
</organism>
<keyword evidence="1" id="KW-1185">Reference proteome</keyword>
<accession>A0A914D1S9</accession>
<proteinExistence type="predicted"/>
<evidence type="ECO:0000313" key="1">
    <source>
        <dbReference type="Proteomes" id="UP000887540"/>
    </source>
</evidence>
<sequence>MDNKLEVYNTGGKSKSGHGGKMAYFRGFGYTFCNSWQTMNNENRLRWRCNYLNGKSCNAAIVTNDQFESNPELTASQVIDRVRNNVNAAVLDKFPSKNAQAISIQRSRKKVIDAPVNPTEINDLGEIPEEFSFRNKRDSFGGANVREKWLQSDNGFGNDRFLIFARPKFLRKLSASDQWFMDGTFGILPEVFGDNAQLLTIHARYQNSHHTIPCAYVVMQDKRQDTYERVFADLGLQGVIDGNVEMNLQYAMIKALAFVPENELDATYLDLVQNKLNRQVLDPFLDYLEENYIGKLDQRTGIRGDGLYPRKIWNVYARTLLSM</sequence>
<reference evidence="2" key="1">
    <citation type="submission" date="2022-11" db="UniProtKB">
        <authorList>
            <consortium name="WormBaseParasite"/>
        </authorList>
    </citation>
    <scope>IDENTIFICATION</scope>
</reference>
<name>A0A914D1S9_9BILA</name>
<dbReference type="WBParaSite" id="ACRNAN_scaffold16960.g7467.t1">
    <property type="protein sequence ID" value="ACRNAN_scaffold16960.g7467.t1"/>
    <property type="gene ID" value="ACRNAN_scaffold16960.g7467"/>
</dbReference>
<dbReference type="AlphaFoldDB" id="A0A914D1S9"/>